<evidence type="ECO:0000256" key="4">
    <source>
        <dbReference type="ARBA" id="ARBA00022989"/>
    </source>
</evidence>
<organism evidence="8 9">
    <name type="scientific">Paenibacillus arenosi</name>
    <dbReference type="NCBI Taxonomy" id="2774142"/>
    <lineage>
        <taxon>Bacteria</taxon>
        <taxon>Bacillati</taxon>
        <taxon>Bacillota</taxon>
        <taxon>Bacilli</taxon>
        <taxon>Bacillales</taxon>
        <taxon>Paenibacillaceae</taxon>
        <taxon>Paenibacillus</taxon>
    </lineage>
</organism>
<keyword evidence="9" id="KW-1185">Reference proteome</keyword>
<feature type="transmembrane region" description="Helical" evidence="7">
    <location>
        <begin position="20"/>
        <end position="41"/>
    </location>
</feature>
<evidence type="ECO:0000313" key="9">
    <source>
        <dbReference type="Proteomes" id="UP000634529"/>
    </source>
</evidence>
<gene>
    <name evidence="8" type="ORF">IFO66_02040</name>
</gene>
<evidence type="ECO:0000256" key="1">
    <source>
        <dbReference type="ARBA" id="ARBA00004236"/>
    </source>
</evidence>
<keyword evidence="8" id="KW-0282">Flagellum</keyword>
<keyword evidence="8" id="KW-0966">Cell projection</keyword>
<keyword evidence="2" id="KW-1003">Cell membrane</keyword>
<evidence type="ECO:0000256" key="7">
    <source>
        <dbReference type="SAM" id="Phobius"/>
    </source>
</evidence>
<sequence>MFLQAQPPVTPDFGTHTSSVLTVLMSLGLIIVLIVLFIKILSRKSRMWQMNQNIRTLGGTGLGQNKSLQIVEVGGVIYVLGVGDDITVIDKISDEEQVAVWLASFQQQQAPSGVSLPPTLVEWWNKRRGNTSASHSNASNMENESTTTFHEMFQSKLEQLPDRDARMKRLLQDDTNEERQMDP</sequence>
<reference evidence="8 9" key="1">
    <citation type="submission" date="2020-09" db="EMBL/GenBank/DDBJ databases">
        <title>Paenibacillus sp. CAU 1523 isolated from sand of Haeundae Beach.</title>
        <authorList>
            <person name="Kim W."/>
        </authorList>
    </citation>
    <scope>NUCLEOTIDE SEQUENCE [LARGE SCALE GENOMIC DNA]</scope>
    <source>
        <strain evidence="8 9">CAU 1523</strain>
    </source>
</reference>
<dbReference type="Pfam" id="PF04347">
    <property type="entry name" value="FliO"/>
    <property type="match status" value="1"/>
</dbReference>
<name>A0ABR9ASJ1_9BACL</name>
<evidence type="ECO:0000256" key="2">
    <source>
        <dbReference type="ARBA" id="ARBA00022475"/>
    </source>
</evidence>
<accession>A0ABR9ASJ1</accession>
<evidence type="ECO:0000256" key="6">
    <source>
        <dbReference type="SAM" id="MobiDB-lite"/>
    </source>
</evidence>
<feature type="region of interest" description="Disordered" evidence="6">
    <location>
        <begin position="163"/>
        <end position="183"/>
    </location>
</feature>
<keyword evidence="5 7" id="KW-0472">Membrane</keyword>
<dbReference type="RefSeq" id="WP_192023522.1">
    <property type="nucleotide sequence ID" value="NZ_JACYTN010000001.1"/>
</dbReference>
<evidence type="ECO:0000313" key="8">
    <source>
        <dbReference type="EMBL" id="MBD8497073.1"/>
    </source>
</evidence>
<comment type="subcellular location">
    <subcellularLocation>
        <location evidence="1">Cell membrane</location>
    </subcellularLocation>
</comment>
<keyword evidence="3 7" id="KW-0812">Transmembrane</keyword>
<keyword evidence="4 7" id="KW-1133">Transmembrane helix</keyword>
<evidence type="ECO:0000256" key="3">
    <source>
        <dbReference type="ARBA" id="ARBA00022692"/>
    </source>
</evidence>
<dbReference type="Proteomes" id="UP000634529">
    <property type="component" value="Unassembled WGS sequence"/>
</dbReference>
<protein>
    <submittedName>
        <fullName evidence="8">Flagellar biosynthetic protein FliO</fullName>
    </submittedName>
</protein>
<keyword evidence="8" id="KW-0969">Cilium</keyword>
<evidence type="ECO:0000256" key="5">
    <source>
        <dbReference type="ARBA" id="ARBA00023136"/>
    </source>
</evidence>
<comment type="caution">
    <text evidence="8">The sequence shown here is derived from an EMBL/GenBank/DDBJ whole genome shotgun (WGS) entry which is preliminary data.</text>
</comment>
<dbReference type="EMBL" id="JACYTN010000001">
    <property type="protein sequence ID" value="MBD8497073.1"/>
    <property type="molecule type" value="Genomic_DNA"/>
</dbReference>
<proteinExistence type="predicted"/>
<dbReference type="InterPro" id="IPR022781">
    <property type="entry name" value="Flagellar_biosynth_FliO"/>
</dbReference>